<proteinExistence type="predicted"/>
<comment type="caution">
    <text evidence="2">The sequence shown here is derived from an EMBL/GenBank/DDBJ whole genome shotgun (WGS) entry which is preliminary data.</text>
</comment>
<name>F1Z9Y1_9SPHN</name>
<dbReference type="SUPFAM" id="SSF56281">
    <property type="entry name" value="Metallo-hydrolase/oxidoreductase"/>
    <property type="match status" value="1"/>
</dbReference>
<dbReference type="InterPro" id="IPR036866">
    <property type="entry name" value="RibonucZ/Hydroxyglut_hydro"/>
</dbReference>
<dbReference type="OrthoDB" id="9781189at2"/>
<dbReference type="Proteomes" id="UP000004728">
    <property type="component" value="Unassembled WGS sequence"/>
</dbReference>
<evidence type="ECO:0000313" key="3">
    <source>
        <dbReference type="Proteomes" id="UP000004728"/>
    </source>
</evidence>
<gene>
    <name evidence="2" type="ORF">Y88_0668</name>
</gene>
<keyword evidence="3" id="KW-1185">Reference proteome</keyword>
<dbReference type="CDD" id="cd16279">
    <property type="entry name" value="metallo-hydrolase-like_MBL-fold"/>
    <property type="match status" value="1"/>
</dbReference>
<organism evidence="2 3">
    <name type="scientific">Novosphingobium nitrogenifigens DSM 19370</name>
    <dbReference type="NCBI Taxonomy" id="983920"/>
    <lineage>
        <taxon>Bacteria</taxon>
        <taxon>Pseudomonadati</taxon>
        <taxon>Pseudomonadota</taxon>
        <taxon>Alphaproteobacteria</taxon>
        <taxon>Sphingomonadales</taxon>
        <taxon>Sphingomonadaceae</taxon>
        <taxon>Novosphingobium</taxon>
    </lineage>
</organism>
<dbReference type="InterPro" id="IPR001279">
    <property type="entry name" value="Metallo-B-lactamas"/>
</dbReference>
<dbReference type="HOGENOM" id="CLU_044538_2_1_5"/>
<dbReference type="Pfam" id="PF12706">
    <property type="entry name" value="Lactamase_B_2"/>
    <property type="match status" value="1"/>
</dbReference>
<dbReference type="STRING" id="983920.Y88_0668"/>
<evidence type="ECO:0000259" key="1">
    <source>
        <dbReference type="Pfam" id="PF12706"/>
    </source>
</evidence>
<dbReference type="EMBL" id="AEWJ01000041">
    <property type="protein sequence ID" value="EGD58611.1"/>
    <property type="molecule type" value="Genomic_DNA"/>
</dbReference>
<evidence type="ECO:0000313" key="2">
    <source>
        <dbReference type="EMBL" id="EGD58611.1"/>
    </source>
</evidence>
<dbReference type="AlphaFoldDB" id="F1Z9Y1"/>
<dbReference type="PANTHER" id="PTHR42663">
    <property type="entry name" value="HYDROLASE C777.06C-RELATED-RELATED"/>
    <property type="match status" value="1"/>
</dbReference>
<sequence>MKLIMLGSGTSTGVPRIGNDWGACDPAEPRNRRTRVAIVVEGDDGSRLLVDTPPDLRQQLLATSVDRIDGVFWTHDHADHTHGIDDLRPLRMGRGAPLPGYAADETVRRLRMRFGYVFAGQHGYPTICSLDNLDRVRMVAGIGVSHCQMAHGPAQSTAFRFDQGGKSIGYATDFSEINADMVALFDRVDVLVVDALRRQAHPTHANLAMALELANAARVGHAVLTHLDKSMDYRSLCDELPPHVEPGYDGLERIL</sequence>
<dbReference type="PANTHER" id="PTHR42663:SF6">
    <property type="entry name" value="HYDROLASE C777.06C-RELATED"/>
    <property type="match status" value="1"/>
</dbReference>
<dbReference type="RefSeq" id="WP_008066499.1">
    <property type="nucleotide sequence ID" value="NZ_AQWK01000002.1"/>
</dbReference>
<protein>
    <submittedName>
        <fullName evidence="2">Beta-lactamase-like protein</fullName>
    </submittedName>
</protein>
<dbReference type="InParanoid" id="F1Z9Y1"/>
<reference evidence="2 3" key="1">
    <citation type="journal article" date="2012" name="J. Bacteriol.">
        <title>Draft Genome Sequence of Novosphingobium nitrogenifigens Y88T.</title>
        <authorList>
            <person name="Strabala T.J."/>
            <person name="Macdonald L."/>
            <person name="Liu V."/>
            <person name="Smit A.M."/>
        </authorList>
    </citation>
    <scope>NUCLEOTIDE SEQUENCE [LARGE SCALE GENOMIC DNA]</scope>
    <source>
        <strain evidence="2 3">DSM 19370</strain>
    </source>
</reference>
<dbReference type="FunCoup" id="F1Z9Y1">
    <property type="interactions" value="14"/>
</dbReference>
<dbReference type="Gene3D" id="3.60.15.10">
    <property type="entry name" value="Ribonuclease Z/Hydroxyacylglutathione hydrolase-like"/>
    <property type="match status" value="1"/>
</dbReference>
<dbReference type="eggNOG" id="COG1235">
    <property type="taxonomic scope" value="Bacteria"/>
</dbReference>
<feature type="domain" description="Metallo-beta-lactamase" evidence="1">
    <location>
        <begin position="47"/>
        <end position="226"/>
    </location>
</feature>
<accession>F1Z9Y1</accession>